<evidence type="ECO:0000313" key="3">
    <source>
        <dbReference type="EMBL" id="KAF2683210.1"/>
    </source>
</evidence>
<feature type="domain" description="DUF7223" evidence="2">
    <location>
        <begin position="166"/>
        <end position="415"/>
    </location>
</feature>
<evidence type="ECO:0000259" key="2">
    <source>
        <dbReference type="Pfam" id="PF23865"/>
    </source>
</evidence>
<dbReference type="Pfam" id="PF23865">
    <property type="entry name" value="DUF7223"/>
    <property type="match status" value="1"/>
</dbReference>
<reference evidence="3" key="1">
    <citation type="journal article" date="2020" name="Stud. Mycol.">
        <title>101 Dothideomycetes genomes: a test case for predicting lifestyles and emergence of pathogens.</title>
        <authorList>
            <person name="Haridas S."/>
            <person name="Albert R."/>
            <person name="Binder M."/>
            <person name="Bloem J."/>
            <person name="Labutti K."/>
            <person name="Salamov A."/>
            <person name="Andreopoulos B."/>
            <person name="Baker S."/>
            <person name="Barry K."/>
            <person name="Bills G."/>
            <person name="Bluhm B."/>
            <person name="Cannon C."/>
            <person name="Castanera R."/>
            <person name="Culley D."/>
            <person name="Daum C."/>
            <person name="Ezra D."/>
            <person name="Gonzalez J."/>
            <person name="Henrissat B."/>
            <person name="Kuo A."/>
            <person name="Liang C."/>
            <person name="Lipzen A."/>
            <person name="Lutzoni F."/>
            <person name="Magnuson J."/>
            <person name="Mondo S."/>
            <person name="Nolan M."/>
            <person name="Ohm R."/>
            <person name="Pangilinan J."/>
            <person name="Park H.-J."/>
            <person name="Ramirez L."/>
            <person name="Alfaro M."/>
            <person name="Sun H."/>
            <person name="Tritt A."/>
            <person name="Yoshinaga Y."/>
            <person name="Zwiers L.-H."/>
            <person name="Turgeon B."/>
            <person name="Goodwin S."/>
            <person name="Spatafora J."/>
            <person name="Crous P."/>
            <person name="Grigoriev I."/>
        </authorList>
    </citation>
    <scope>NUCLEOTIDE SEQUENCE</scope>
    <source>
        <strain evidence="3">CBS 122367</strain>
    </source>
</reference>
<name>A0A6G1IZ44_9PLEO</name>
<keyword evidence="4" id="KW-1185">Reference proteome</keyword>
<dbReference type="InterPro" id="IPR055647">
    <property type="entry name" value="DUF7223"/>
</dbReference>
<dbReference type="OrthoDB" id="160645at2759"/>
<dbReference type="EMBL" id="MU005585">
    <property type="protein sequence ID" value="KAF2683210.1"/>
    <property type="molecule type" value="Genomic_DNA"/>
</dbReference>
<dbReference type="InterPro" id="IPR054293">
    <property type="entry name" value="DUF7029"/>
</dbReference>
<evidence type="ECO:0000259" key="1">
    <source>
        <dbReference type="Pfam" id="PF22974"/>
    </source>
</evidence>
<proteinExistence type="predicted"/>
<feature type="domain" description="DUF7029" evidence="1">
    <location>
        <begin position="29"/>
        <end position="130"/>
    </location>
</feature>
<gene>
    <name evidence="3" type="ORF">K458DRAFT_432549</name>
</gene>
<organism evidence="3 4">
    <name type="scientific">Lentithecium fluviatile CBS 122367</name>
    <dbReference type="NCBI Taxonomy" id="1168545"/>
    <lineage>
        <taxon>Eukaryota</taxon>
        <taxon>Fungi</taxon>
        <taxon>Dikarya</taxon>
        <taxon>Ascomycota</taxon>
        <taxon>Pezizomycotina</taxon>
        <taxon>Dothideomycetes</taxon>
        <taxon>Pleosporomycetidae</taxon>
        <taxon>Pleosporales</taxon>
        <taxon>Massarineae</taxon>
        <taxon>Lentitheciaceae</taxon>
        <taxon>Lentithecium</taxon>
    </lineage>
</organism>
<dbReference type="Proteomes" id="UP000799291">
    <property type="component" value="Unassembled WGS sequence"/>
</dbReference>
<evidence type="ECO:0000313" key="4">
    <source>
        <dbReference type="Proteomes" id="UP000799291"/>
    </source>
</evidence>
<accession>A0A6G1IZ44</accession>
<dbReference type="Pfam" id="PF22974">
    <property type="entry name" value="DUF7029"/>
    <property type="match status" value="1"/>
</dbReference>
<dbReference type="AlphaFoldDB" id="A0A6G1IZ44"/>
<sequence>MKLKSSETFQWGAPDAPNSIATLTVDMPGDEENILSMEKFDGMLTAVECKNDTIAMTFENDATFAYAQQVWDWVNGADNRSFVMVAGPGDCGNHTNRQPYVVSSIQYDEAANKATLAATEGEWTAIAHSYNLVVGSVAQNTTKQKRDIEDTSSIDFNHDMTGSFGLGIGKLDARITCLNCSTTGQFDMEFKISQKFFVPTGASMKFSPKGVTAIAQMKLSGSGDLTDSLTKTFDILSIPISGLKIPGILDLGPFLTVSIGAQLSAITLSAGVTSGATGSLSDDAIVEMNLLNPEENKFSGWEPTVDILDVTVDGSISGGVAVFLQPSVELKAEALGKGFRIGLDLKVPNINAKLTGIISSGEACKGSNQTAGVKIGTNIGAQLNIKAFKNDDESDPLFTLQLATLDKPIAEKCFPLGPQVGARSVTRPPIPFIVAS</sequence>
<protein>
    <submittedName>
        <fullName evidence="3">Uncharacterized protein</fullName>
    </submittedName>
</protein>